<dbReference type="Proteomes" id="UP000325315">
    <property type="component" value="Unassembled WGS sequence"/>
</dbReference>
<feature type="domain" description="Reverse transcriptase zinc-binding" evidence="1">
    <location>
        <begin position="296"/>
        <end position="388"/>
    </location>
</feature>
<evidence type="ECO:0000259" key="1">
    <source>
        <dbReference type="Pfam" id="PF13966"/>
    </source>
</evidence>
<comment type="caution">
    <text evidence="2">The sequence shown here is derived from an EMBL/GenBank/DDBJ whole genome shotgun (WGS) entry which is preliminary data.</text>
</comment>
<sequence>MKDILKEYESCSGQYVNFNKSTIFYSSNTTAAAKELVSTMLGVRSSSNPEKYLGLPNMVGKRKKEAFQNILDKISLRIEILQALPTYAMSCFLLPKTLCEMIESKFARFWWQKGVGKRGIHWCKWRRLCRSKEEGGLGFRSMAQFNIALLAKQGWRLLNSPDSLVACVFKAKYFPDCNFRNSSLGRSNSYVWHSIWATKDTLEKGLIWKIGTGENISVFEDAWIPNYDNVRLTSGVGNAQFVKVAELINSNEREWNRVLIGNTFPEAEAELILRIPLAMEPYEDILVWNDELSGEFSVRSSYKLLQNFDPTAYALQNIYRGFYSKLWRIDIPLKIKLFILKISWNYLATRVNMSLKNLTSSSLCPRCAAGEETMSHLFREYPVSVTIWNDLSDVISIMFPYTEFVE</sequence>
<keyword evidence="2" id="KW-0808">Transferase</keyword>
<organism evidence="2 3">
    <name type="scientific">Gossypium australe</name>
    <dbReference type="NCBI Taxonomy" id="47621"/>
    <lineage>
        <taxon>Eukaryota</taxon>
        <taxon>Viridiplantae</taxon>
        <taxon>Streptophyta</taxon>
        <taxon>Embryophyta</taxon>
        <taxon>Tracheophyta</taxon>
        <taxon>Spermatophyta</taxon>
        <taxon>Magnoliopsida</taxon>
        <taxon>eudicotyledons</taxon>
        <taxon>Gunneridae</taxon>
        <taxon>Pentapetalae</taxon>
        <taxon>rosids</taxon>
        <taxon>malvids</taxon>
        <taxon>Malvales</taxon>
        <taxon>Malvaceae</taxon>
        <taxon>Malvoideae</taxon>
        <taxon>Gossypium</taxon>
    </lineage>
</organism>
<gene>
    <name evidence="2" type="ORF">EPI10_029467</name>
</gene>
<dbReference type="PANTHER" id="PTHR33116">
    <property type="entry name" value="REVERSE TRANSCRIPTASE ZINC-BINDING DOMAIN-CONTAINING PROTEIN-RELATED-RELATED"/>
    <property type="match status" value="1"/>
</dbReference>
<keyword evidence="3" id="KW-1185">Reference proteome</keyword>
<dbReference type="Pfam" id="PF13966">
    <property type="entry name" value="zf-RVT"/>
    <property type="match status" value="1"/>
</dbReference>
<evidence type="ECO:0000313" key="2">
    <source>
        <dbReference type="EMBL" id="KAA3463041.1"/>
    </source>
</evidence>
<keyword evidence="2" id="KW-0695">RNA-directed DNA polymerase</keyword>
<dbReference type="InterPro" id="IPR026960">
    <property type="entry name" value="RVT-Znf"/>
</dbReference>
<dbReference type="EMBL" id="SMMG02000009">
    <property type="protein sequence ID" value="KAA3463041.1"/>
    <property type="molecule type" value="Genomic_DNA"/>
</dbReference>
<name>A0A5B6V1V0_9ROSI</name>
<evidence type="ECO:0000313" key="3">
    <source>
        <dbReference type="Proteomes" id="UP000325315"/>
    </source>
</evidence>
<protein>
    <submittedName>
        <fullName evidence="2">Reverse transcriptase</fullName>
    </submittedName>
</protein>
<dbReference type="AlphaFoldDB" id="A0A5B6V1V0"/>
<proteinExistence type="predicted"/>
<dbReference type="PANTHER" id="PTHR33116:SF86">
    <property type="entry name" value="REVERSE TRANSCRIPTASE DOMAIN-CONTAINING PROTEIN"/>
    <property type="match status" value="1"/>
</dbReference>
<keyword evidence="2" id="KW-0548">Nucleotidyltransferase</keyword>
<reference evidence="3" key="1">
    <citation type="journal article" date="2019" name="Plant Biotechnol. J.">
        <title>Genome sequencing of the Australian wild diploid species Gossypium australe highlights disease resistance and delayed gland morphogenesis.</title>
        <authorList>
            <person name="Cai Y."/>
            <person name="Cai X."/>
            <person name="Wang Q."/>
            <person name="Wang P."/>
            <person name="Zhang Y."/>
            <person name="Cai C."/>
            <person name="Xu Y."/>
            <person name="Wang K."/>
            <person name="Zhou Z."/>
            <person name="Wang C."/>
            <person name="Geng S."/>
            <person name="Li B."/>
            <person name="Dong Q."/>
            <person name="Hou Y."/>
            <person name="Wang H."/>
            <person name="Ai P."/>
            <person name="Liu Z."/>
            <person name="Yi F."/>
            <person name="Sun M."/>
            <person name="An G."/>
            <person name="Cheng J."/>
            <person name="Zhang Y."/>
            <person name="Shi Q."/>
            <person name="Xie Y."/>
            <person name="Shi X."/>
            <person name="Chang Y."/>
            <person name="Huang F."/>
            <person name="Chen Y."/>
            <person name="Hong S."/>
            <person name="Mi L."/>
            <person name="Sun Q."/>
            <person name="Zhang L."/>
            <person name="Zhou B."/>
            <person name="Peng R."/>
            <person name="Zhang X."/>
            <person name="Liu F."/>
        </authorList>
    </citation>
    <scope>NUCLEOTIDE SEQUENCE [LARGE SCALE GENOMIC DNA]</scope>
    <source>
        <strain evidence="3">cv. PA1801</strain>
    </source>
</reference>
<dbReference type="OrthoDB" id="1428630at2759"/>
<dbReference type="GO" id="GO:0003964">
    <property type="term" value="F:RNA-directed DNA polymerase activity"/>
    <property type="evidence" value="ECO:0007669"/>
    <property type="project" value="UniProtKB-KW"/>
</dbReference>
<accession>A0A5B6V1V0</accession>